<evidence type="ECO:0000313" key="2">
    <source>
        <dbReference type="EMBL" id="EET44396.1"/>
    </source>
</evidence>
<reference evidence="2" key="1">
    <citation type="submission" date="2009-07" db="EMBL/GenBank/DDBJ databases">
        <authorList>
            <person name="Weinstock G."/>
            <person name="Sodergren E."/>
            <person name="Clifton S."/>
            <person name="Fulton L."/>
            <person name="Fulton B."/>
            <person name="Courtney L."/>
            <person name="Fronick C."/>
            <person name="Harrison M."/>
            <person name="Strong C."/>
            <person name="Farmer C."/>
            <person name="Delahaunty K."/>
            <person name="Markovic C."/>
            <person name="Hall O."/>
            <person name="Minx P."/>
            <person name="Tomlinson C."/>
            <person name="Mitreva M."/>
            <person name="Nelson J."/>
            <person name="Hou S."/>
            <person name="Wollam A."/>
            <person name="Pepin K.H."/>
            <person name="Johnson M."/>
            <person name="Bhonagiri V."/>
            <person name="Nash W.E."/>
            <person name="Warren W."/>
            <person name="Chinwalla A."/>
            <person name="Mardis E.R."/>
            <person name="Wilson R.K."/>
        </authorList>
    </citation>
    <scope>NUCLEOTIDE SEQUENCE [LARGE SCALE GENOMIC DNA]</scope>
    <source>
        <strain evidence="2">ATCC 29256</strain>
    </source>
</reference>
<dbReference type="AlphaFoldDB" id="C6M5R8"/>
<feature type="region of interest" description="Disordered" evidence="1">
    <location>
        <begin position="21"/>
        <end position="60"/>
    </location>
</feature>
<gene>
    <name evidence="2" type="ORF">NEISICOT_01867</name>
</gene>
<proteinExistence type="predicted"/>
<protein>
    <submittedName>
        <fullName evidence="2">Uncharacterized protein</fullName>
    </submittedName>
</protein>
<dbReference type="EMBL" id="ACKO02000010">
    <property type="protein sequence ID" value="EET44396.1"/>
    <property type="molecule type" value="Genomic_DNA"/>
</dbReference>
<feature type="compositionally biased region" description="Polar residues" evidence="1">
    <location>
        <begin position="34"/>
        <end position="53"/>
    </location>
</feature>
<comment type="caution">
    <text evidence="2">The sequence shown here is derived from an EMBL/GenBank/DDBJ whole genome shotgun (WGS) entry which is preliminary data.</text>
</comment>
<accession>C6M5R8</accession>
<name>C6M5R8_NEISI</name>
<keyword evidence="3" id="KW-1185">Reference proteome</keyword>
<evidence type="ECO:0000256" key="1">
    <source>
        <dbReference type="SAM" id="MobiDB-lite"/>
    </source>
</evidence>
<evidence type="ECO:0000313" key="3">
    <source>
        <dbReference type="Proteomes" id="UP000005365"/>
    </source>
</evidence>
<dbReference type="Proteomes" id="UP000005365">
    <property type="component" value="Unassembled WGS sequence"/>
</dbReference>
<sequence>MFGYACLHGYLNKLISVYPKSPNRKPADHPQPILFNTQPPQPTEPKNCQQSKPSYFKAVL</sequence>
<organism evidence="2 3">
    <name type="scientific">Neisseria sicca ATCC 29256</name>
    <dbReference type="NCBI Taxonomy" id="547045"/>
    <lineage>
        <taxon>Bacteria</taxon>
        <taxon>Pseudomonadati</taxon>
        <taxon>Pseudomonadota</taxon>
        <taxon>Betaproteobacteria</taxon>
        <taxon>Neisseriales</taxon>
        <taxon>Neisseriaceae</taxon>
        <taxon>Neisseria</taxon>
    </lineage>
</organism>